<keyword evidence="1" id="KW-1133">Transmembrane helix</keyword>
<dbReference type="RefSeq" id="WP_180550682.1">
    <property type="nucleotide sequence ID" value="NZ_JACCKX010000001.1"/>
</dbReference>
<evidence type="ECO:0000313" key="4">
    <source>
        <dbReference type="Proteomes" id="UP000589716"/>
    </source>
</evidence>
<keyword evidence="1" id="KW-0472">Membrane</keyword>
<evidence type="ECO:0000256" key="1">
    <source>
        <dbReference type="SAM" id="Phobius"/>
    </source>
</evidence>
<dbReference type="AlphaFoldDB" id="A0A853IYJ9"/>
<keyword evidence="4" id="KW-1185">Reference proteome</keyword>
<feature type="transmembrane region" description="Helical" evidence="1">
    <location>
        <begin position="125"/>
        <end position="145"/>
    </location>
</feature>
<reference evidence="3 4" key="1">
    <citation type="submission" date="2020-07" db="EMBL/GenBank/DDBJ databases">
        <authorList>
            <person name="Maaloum M."/>
        </authorList>
    </citation>
    <scope>NUCLEOTIDE SEQUENCE [LARGE SCALE GENOMIC DNA]</scope>
    <source>
        <strain evidence="3 4">GCS-AN-3</strain>
    </source>
</reference>
<sequence>MEDLIQQLVQWLHTMGIHPSHETAAAVGDAVGQAGAAVGGAVAPVVAKMDMPALIALAAALGWASGFRLYAVVFLTGAMGYAGWIPLPEGLKLLMHPAVLTASGFMLLVEFFADKIPWIDSLWDTVHSVIRIPAGALLAAGVFGADSATTGLVAGILGGSLAATAFATKATTRAAINTSPEPVSNWLASFFEDGLAVVVMWLATQYPVTFGIVLAVMLVLSVLLLIVLWKFLKLVVRKLRDFFGSGAPAPSSA</sequence>
<evidence type="ECO:0000259" key="2">
    <source>
        <dbReference type="Pfam" id="PF13548"/>
    </source>
</evidence>
<feature type="transmembrane region" description="Helical" evidence="1">
    <location>
        <begin position="54"/>
        <end position="82"/>
    </location>
</feature>
<organism evidence="3 4">
    <name type="scientific">Ottowia beijingensis</name>
    <dbReference type="NCBI Taxonomy" id="1207057"/>
    <lineage>
        <taxon>Bacteria</taxon>
        <taxon>Pseudomonadati</taxon>
        <taxon>Pseudomonadota</taxon>
        <taxon>Betaproteobacteria</taxon>
        <taxon>Burkholderiales</taxon>
        <taxon>Comamonadaceae</taxon>
        <taxon>Ottowia</taxon>
    </lineage>
</organism>
<feature type="transmembrane region" description="Helical" evidence="1">
    <location>
        <begin position="209"/>
        <end position="232"/>
    </location>
</feature>
<name>A0A853IYJ9_9BURK</name>
<dbReference type="Proteomes" id="UP000589716">
    <property type="component" value="Unassembled WGS sequence"/>
</dbReference>
<protein>
    <submittedName>
        <fullName evidence="3">DUF4126 domain-containing protein</fullName>
    </submittedName>
</protein>
<evidence type="ECO:0000313" key="3">
    <source>
        <dbReference type="EMBL" id="NZA02339.1"/>
    </source>
</evidence>
<dbReference type="EMBL" id="JACCKX010000001">
    <property type="protein sequence ID" value="NZA02339.1"/>
    <property type="molecule type" value="Genomic_DNA"/>
</dbReference>
<keyword evidence="1" id="KW-0812">Transmembrane</keyword>
<gene>
    <name evidence="3" type="ORF">H0I39_12275</name>
</gene>
<proteinExistence type="predicted"/>
<comment type="caution">
    <text evidence="3">The sequence shown here is derived from an EMBL/GenBank/DDBJ whole genome shotgun (WGS) entry which is preliminary data.</text>
</comment>
<dbReference type="Pfam" id="PF13548">
    <property type="entry name" value="DUF4126"/>
    <property type="match status" value="1"/>
</dbReference>
<dbReference type="InterPro" id="IPR025196">
    <property type="entry name" value="DUF4126"/>
</dbReference>
<feature type="domain" description="DUF4126" evidence="2">
    <location>
        <begin position="55"/>
        <end position="225"/>
    </location>
</feature>
<feature type="transmembrane region" description="Helical" evidence="1">
    <location>
        <begin position="94"/>
        <end position="113"/>
    </location>
</feature>
<accession>A0A853IYJ9</accession>